<feature type="non-terminal residue" evidence="1">
    <location>
        <position position="140"/>
    </location>
</feature>
<dbReference type="Proteomes" id="UP000823775">
    <property type="component" value="Unassembled WGS sequence"/>
</dbReference>
<evidence type="ECO:0000313" key="2">
    <source>
        <dbReference type="Proteomes" id="UP000823775"/>
    </source>
</evidence>
<accession>A0ABS8SP12</accession>
<keyword evidence="2" id="KW-1185">Reference proteome</keyword>
<evidence type="ECO:0008006" key="3">
    <source>
        <dbReference type="Google" id="ProtNLM"/>
    </source>
</evidence>
<gene>
    <name evidence="1" type="ORF">HAX54_043685</name>
</gene>
<dbReference type="EMBL" id="JACEIK010000657">
    <property type="protein sequence ID" value="MCD7460519.1"/>
    <property type="molecule type" value="Genomic_DNA"/>
</dbReference>
<comment type="caution">
    <text evidence="1">The sequence shown here is derived from an EMBL/GenBank/DDBJ whole genome shotgun (WGS) entry which is preliminary data.</text>
</comment>
<evidence type="ECO:0000313" key="1">
    <source>
        <dbReference type="EMBL" id="MCD7460519.1"/>
    </source>
</evidence>
<organism evidence="1 2">
    <name type="scientific">Datura stramonium</name>
    <name type="common">Jimsonweed</name>
    <name type="synonym">Common thornapple</name>
    <dbReference type="NCBI Taxonomy" id="4076"/>
    <lineage>
        <taxon>Eukaryota</taxon>
        <taxon>Viridiplantae</taxon>
        <taxon>Streptophyta</taxon>
        <taxon>Embryophyta</taxon>
        <taxon>Tracheophyta</taxon>
        <taxon>Spermatophyta</taxon>
        <taxon>Magnoliopsida</taxon>
        <taxon>eudicotyledons</taxon>
        <taxon>Gunneridae</taxon>
        <taxon>Pentapetalae</taxon>
        <taxon>asterids</taxon>
        <taxon>lamiids</taxon>
        <taxon>Solanales</taxon>
        <taxon>Solanaceae</taxon>
        <taxon>Solanoideae</taxon>
        <taxon>Datureae</taxon>
        <taxon>Datura</taxon>
    </lineage>
</organism>
<name>A0ABS8SP12_DATST</name>
<sequence length="140" mass="15980">MKTFINCSAINGRQQKKMEAPQSLIGKLYTSYSDGLHFAKPISSLRTNEFDLVRNVLQILQGFSSTLLFWDKVGHRFCVRSGIYVSHLSRTSLYHVLNQFTYAATCLKMVESRIHKVEKSVPSRPPTLRAFCCSISTWLT</sequence>
<proteinExistence type="predicted"/>
<protein>
    <recommendedName>
        <fullName evidence="3">Gamma-tubulin complex component</fullName>
    </recommendedName>
</protein>
<reference evidence="1 2" key="1">
    <citation type="journal article" date="2021" name="BMC Genomics">
        <title>Datura genome reveals duplications of psychoactive alkaloid biosynthetic genes and high mutation rate following tissue culture.</title>
        <authorList>
            <person name="Rajewski A."/>
            <person name="Carter-House D."/>
            <person name="Stajich J."/>
            <person name="Litt A."/>
        </authorList>
    </citation>
    <scope>NUCLEOTIDE SEQUENCE [LARGE SCALE GENOMIC DNA]</scope>
    <source>
        <strain evidence="1">AR-01</strain>
    </source>
</reference>